<feature type="region of interest" description="Disordered" evidence="1">
    <location>
        <begin position="49"/>
        <end position="134"/>
    </location>
</feature>
<evidence type="ECO:0000313" key="2">
    <source>
        <dbReference type="EMBL" id="KAF2401132.1"/>
    </source>
</evidence>
<dbReference type="Proteomes" id="UP000799640">
    <property type="component" value="Unassembled WGS sequence"/>
</dbReference>
<evidence type="ECO:0000313" key="3">
    <source>
        <dbReference type="Proteomes" id="UP000799640"/>
    </source>
</evidence>
<feature type="compositionally biased region" description="Polar residues" evidence="1">
    <location>
        <begin position="101"/>
        <end position="111"/>
    </location>
</feature>
<proteinExistence type="predicted"/>
<accession>A0A6G1HYP6</accession>
<gene>
    <name evidence="2" type="ORF">EJ06DRAFT_379075</name>
</gene>
<name>A0A6G1HYP6_9PEZI</name>
<evidence type="ECO:0000256" key="1">
    <source>
        <dbReference type="SAM" id="MobiDB-lite"/>
    </source>
</evidence>
<dbReference type="AlphaFoldDB" id="A0A6G1HYP6"/>
<feature type="compositionally biased region" description="Polar residues" evidence="1">
    <location>
        <begin position="57"/>
        <end position="76"/>
    </location>
</feature>
<dbReference type="EMBL" id="ML996693">
    <property type="protein sequence ID" value="KAF2401132.1"/>
    <property type="molecule type" value="Genomic_DNA"/>
</dbReference>
<organism evidence="2 3">
    <name type="scientific">Trichodelitschia bisporula</name>
    <dbReference type="NCBI Taxonomy" id="703511"/>
    <lineage>
        <taxon>Eukaryota</taxon>
        <taxon>Fungi</taxon>
        <taxon>Dikarya</taxon>
        <taxon>Ascomycota</taxon>
        <taxon>Pezizomycotina</taxon>
        <taxon>Dothideomycetes</taxon>
        <taxon>Dothideomycetes incertae sedis</taxon>
        <taxon>Phaeotrichales</taxon>
        <taxon>Phaeotrichaceae</taxon>
        <taxon>Trichodelitschia</taxon>
    </lineage>
</organism>
<sequence>MCISTTASTTYRLLDPIPPASVAKHDVPVRRSWSRRRTSMLPYIGTIVTQHRHTKPQKPSTSISYVPPKQSNNKNKISPFPSPHPTLTTASRGIQVHQESESIQRQQSPKTQFPRRGSSFLDISFPHHPKEQRQ</sequence>
<reference evidence="2" key="1">
    <citation type="journal article" date="2020" name="Stud. Mycol.">
        <title>101 Dothideomycetes genomes: a test case for predicting lifestyles and emergence of pathogens.</title>
        <authorList>
            <person name="Haridas S."/>
            <person name="Albert R."/>
            <person name="Binder M."/>
            <person name="Bloem J."/>
            <person name="Labutti K."/>
            <person name="Salamov A."/>
            <person name="Andreopoulos B."/>
            <person name="Baker S."/>
            <person name="Barry K."/>
            <person name="Bills G."/>
            <person name="Bluhm B."/>
            <person name="Cannon C."/>
            <person name="Castanera R."/>
            <person name="Culley D."/>
            <person name="Daum C."/>
            <person name="Ezra D."/>
            <person name="Gonzalez J."/>
            <person name="Henrissat B."/>
            <person name="Kuo A."/>
            <person name="Liang C."/>
            <person name="Lipzen A."/>
            <person name="Lutzoni F."/>
            <person name="Magnuson J."/>
            <person name="Mondo S."/>
            <person name="Nolan M."/>
            <person name="Ohm R."/>
            <person name="Pangilinan J."/>
            <person name="Park H.-J."/>
            <person name="Ramirez L."/>
            <person name="Alfaro M."/>
            <person name="Sun H."/>
            <person name="Tritt A."/>
            <person name="Yoshinaga Y."/>
            <person name="Zwiers L.-H."/>
            <person name="Turgeon B."/>
            <person name="Goodwin S."/>
            <person name="Spatafora J."/>
            <person name="Crous P."/>
            <person name="Grigoriev I."/>
        </authorList>
    </citation>
    <scope>NUCLEOTIDE SEQUENCE</scope>
    <source>
        <strain evidence="2">CBS 262.69</strain>
    </source>
</reference>
<protein>
    <submittedName>
        <fullName evidence="2">Uncharacterized protein</fullName>
    </submittedName>
</protein>
<keyword evidence="3" id="KW-1185">Reference proteome</keyword>